<dbReference type="Pfam" id="PF00428">
    <property type="entry name" value="Ribosomal_60s"/>
    <property type="match status" value="1"/>
</dbReference>
<sequence>MVYIRSKQYFRHPNYYAVSSHLKQTSSGFKTSVFSMSTNKAEKAVAYASLILADESITITPEKLQALLKAAGIEDVEPIWTTLFAKALKDKDIEKILTTAAGSEPAAGGEAPGGATSDGHNEGASVLDDGTDVCDTDEDSDGGFGMDLFG</sequence>
<dbReference type="GO" id="GO:0030295">
    <property type="term" value="F:protein kinase activator activity"/>
    <property type="evidence" value="ECO:0007669"/>
    <property type="project" value="TreeGrafter"/>
</dbReference>
<dbReference type="GO" id="GO:0002181">
    <property type="term" value="P:cytoplasmic translation"/>
    <property type="evidence" value="ECO:0007669"/>
    <property type="project" value="TreeGrafter"/>
</dbReference>
<evidence type="ECO:0000256" key="5">
    <source>
        <dbReference type="ARBA" id="ARBA00023274"/>
    </source>
</evidence>
<dbReference type="Proteomes" id="UP001140560">
    <property type="component" value="Unassembled WGS sequence"/>
</dbReference>
<evidence type="ECO:0000256" key="6">
    <source>
        <dbReference type="ARBA" id="ARBA00041116"/>
    </source>
</evidence>
<dbReference type="FunFam" id="1.10.10.1410:FF:000001">
    <property type="entry name" value="60S acidic ribosomal protein P1"/>
    <property type="match status" value="1"/>
</dbReference>
<organism evidence="9 10">
    <name type="scientific">Neocucurbitaria cava</name>
    <dbReference type="NCBI Taxonomy" id="798079"/>
    <lineage>
        <taxon>Eukaryota</taxon>
        <taxon>Fungi</taxon>
        <taxon>Dikarya</taxon>
        <taxon>Ascomycota</taxon>
        <taxon>Pezizomycotina</taxon>
        <taxon>Dothideomycetes</taxon>
        <taxon>Pleosporomycetidae</taxon>
        <taxon>Pleosporales</taxon>
        <taxon>Pleosporineae</taxon>
        <taxon>Cucurbitariaceae</taxon>
        <taxon>Neocucurbitaria</taxon>
    </lineage>
</organism>
<evidence type="ECO:0000256" key="1">
    <source>
        <dbReference type="ARBA" id="ARBA00003362"/>
    </source>
</evidence>
<dbReference type="GO" id="GO:0016829">
    <property type="term" value="F:lyase activity"/>
    <property type="evidence" value="ECO:0007669"/>
    <property type="project" value="UniProtKB-KW"/>
</dbReference>
<comment type="caution">
    <text evidence="9">The sequence shown here is derived from an EMBL/GenBank/DDBJ whole genome shotgun (WGS) entry which is preliminary data.</text>
</comment>
<evidence type="ECO:0000313" key="10">
    <source>
        <dbReference type="Proteomes" id="UP001140560"/>
    </source>
</evidence>
<comment type="similarity">
    <text evidence="2">Belongs to the eukaryotic ribosomal protein P1/P2 family.</text>
</comment>
<evidence type="ECO:0000256" key="7">
    <source>
        <dbReference type="ARBA" id="ARBA00042918"/>
    </source>
</evidence>
<dbReference type="GO" id="GO:0003735">
    <property type="term" value="F:structural constituent of ribosome"/>
    <property type="evidence" value="ECO:0007669"/>
    <property type="project" value="TreeGrafter"/>
</dbReference>
<feature type="region of interest" description="Disordered" evidence="8">
    <location>
        <begin position="99"/>
        <end position="150"/>
    </location>
</feature>
<keyword evidence="4 9" id="KW-0689">Ribosomal protein</keyword>
<dbReference type="InterPro" id="IPR038716">
    <property type="entry name" value="P1/P2_N_sf"/>
</dbReference>
<dbReference type="PANTHER" id="PTHR45696">
    <property type="entry name" value="60S ACIDIC RIBOSOMAL PROTEIN P1"/>
    <property type="match status" value="1"/>
</dbReference>
<gene>
    <name evidence="9" type="primary">RPLP1</name>
    <name evidence="9" type="ORF">N0V83_004850</name>
</gene>
<comment type="function">
    <text evidence="1">Plays an important role in the elongation step of protein synthesis.</text>
</comment>
<evidence type="ECO:0000256" key="2">
    <source>
        <dbReference type="ARBA" id="ARBA00005436"/>
    </source>
</evidence>
<feature type="compositionally biased region" description="Acidic residues" evidence="8">
    <location>
        <begin position="129"/>
        <end position="141"/>
    </location>
</feature>
<evidence type="ECO:0000256" key="8">
    <source>
        <dbReference type="SAM" id="MobiDB-lite"/>
    </source>
</evidence>
<dbReference type="GO" id="GO:0022625">
    <property type="term" value="C:cytosolic large ribosomal subunit"/>
    <property type="evidence" value="ECO:0007669"/>
    <property type="project" value="TreeGrafter"/>
</dbReference>
<evidence type="ECO:0000256" key="3">
    <source>
        <dbReference type="ARBA" id="ARBA00011266"/>
    </source>
</evidence>
<protein>
    <recommendedName>
        <fullName evidence="6">Large ribosomal subunit protein P1</fullName>
    </recommendedName>
    <alternativeName>
        <fullName evidence="7">60S acidic ribosomal protein P1</fullName>
    </alternativeName>
</protein>
<proteinExistence type="inferred from homology"/>
<dbReference type="EMBL" id="JAPEUY010000007">
    <property type="protein sequence ID" value="KAJ4371630.1"/>
    <property type="molecule type" value="Genomic_DNA"/>
</dbReference>
<evidence type="ECO:0000313" key="9">
    <source>
        <dbReference type="EMBL" id="KAJ4371630.1"/>
    </source>
</evidence>
<keyword evidence="9" id="KW-0456">Lyase</keyword>
<dbReference type="AlphaFoldDB" id="A0A9W8Y9Q9"/>
<comment type="subunit">
    <text evidence="3">P1 and P2 exist as dimers at the large ribosomal subunit.</text>
</comment>
<dbReference type="GO" id="GO:0043021">
    <property type="term" value="F:ribonucleoprotein complex binding"/>
    <property type="evidence" value="ECO:0007669"/>
    <property type="project" value="TreeGrafter"/>
</dbReference>
<dbReference type="PANTHER" id="PTHR45696:SF10">
    <property type="entry name" value="LARGE RIBOSOMAL SUBUNIT PROTEIN P1"/>
    <property type="match status" value="1"/>
</dbReference>
<dbReference type="Gene3D" id="1.10.10.1410">
    <property type="match status" value="1"/>
</dbReference>
<keyword evidence="5" id="KW-0687">Ribonucleoprotein</keyword>
<feature type="compositionally biased region" description="Low complexity" evidence="8">
    <location>
        <begin position="99"/>
        <end position="117"/>
    </location>
</feature>
<keyword evidence="10" id="KW-1185">Reference proteome</keyword>
<name>A0A9W8Y9Q9_9PLEO</name>
<dbReference type="CDD" id="cd05831">
    <property type="entry name" value="Ribosomal_P1"/>
    <property type="match status" value="1"/>
</dbReference>
<evidence type="ECO:0000256" key="4">
    <source>
        <dbReference type="ARBA" id="ARBA00022980"/>
    </source>
</evidence>
<dbReference type="OrthoDB" id="2194681at2759"/>
<reference evidence="9" key="1">
    <citation type="submission" date="2022-10" db="EMBL/GenBank/DDBJ databases">
        <title>Tapping the CABI collections for fungal endophytes: first genome assemblies for Collariella, Neodidymelliopsis, Ascochyta clinopodiicola, Didymella pomorum, Didymosphaeria variabile, Neocosmospora piperis and Neocucurbitaria cava.</title>
        <authorList>
            <person name="Hill R."/>
        </authorList>
    </citation>
    <scope>NUCLEOTIDE SEQUENCE</scope>
    <source>
        <strain evidence="9">IMI 356814</strain>
    </source>
</reference>
<accession>A0A9W8Y9Q9</accession>